<keyword evidence="9" id="KW-1185">Reference proteome</keyword>
<sequence length="335" mass="36979">MFGEDCEALKDGRIASIQTVAGTGACRIAAVFLRKYWSSSAPSSTLPPVHLGTPTWGNYDPLFRHAGFETSVATYPYLNASQDIDMESVLEALNNAPARSIFVFEGCCHNPTGRDYSTNEWSQIADVMHTKQHFAFFDTAYQGLGRSGPEDAWAVRHFAGRGIDMLVCQSYSKNAGLYSERVGALHVVCATPSIAVNVLDQLRSLTRWEVSSAPAYGAELVNIVLSEPALEKEWQAETSRVRHGILSPRKEFYRQMAERLRTFSPRNGTVGGWDHLLKENGLFSWTGLTAAQTRSLIERHHVYLPGNGRINVSGLNAANMGRVAEAFDDVIRSSM</sequence>
<evidence type="ECO:0000259" key="7">
    <source>
        <dbReference type="Pfam" id="PF00155"/>
    </source>
</evidence>
<dbReference type="Proteomes" id="UP001521222">
    <property type="component" value="Unassembled WGS sequence"/>
</dbReference>
<reference evidence="8 9" key="1">
    <citation type="submission" date="2024-02" db="EMBL/GenBank/DDBJ databases">
        <title>De novo assembly and annotation of 12 fungi associated with fruit tree decline syndrome in Ontario, Canada.</title>
        <authorList>
            <person name="Sulman M."/>
            <person name="Ellouze W."/>
            <person name="Ilyukhin E."/>
        </authorList>
    </citation>
    <scope>NUCLEOTIDE SEQUENCE [LARGE SCALE GENOMIC DNA]</scope>
    <source>
        <strain evidence="8 9">M97-236</strain>
    </source>
</reference>
<gene>
    <name evidence="8" type="ORF">SLS59_003248</name>
</gene>
<proteinExistence type="inferred from homology"/>
<comment type="cofactor">
    <cofactor evidence="1">
        <name>pyridoxal 5'-phosphate</name>
        <dbReference type="ChEBI" id="CHEBI:597326"/>
    </cofactor>
</comment>
<dbReference type="Pfam" id="PF00155">
    <property type="entry name" value="Aminotran_1_2"/>
    <property type="match status" value="1"/>
</dbReference>
<evidence type="ECO:0000313" key="9">
    <source>
        <dbReference type="Proteomes" id="UP001521222"/>
    </source>
</evidence>
<evidence type="ECO:0000256" key="4">
    <source>
        <dbReference type="ARBA" id="ARBA00022576"/>
    </source>
</evidence>
<dbReference type="InterPro" id="IPR015424">
    <property type="entry name" value="PyrdxlP-dep_Trfase"/>
</dbReference>
<evidence type="ECO:0000256" key="6">
    <source>
        <dbReference type="ARBA" id="ARBA00022898"/>
    </source>
</evidence>
<evidence type="ECO:0000256" key="5">
    <source>
        <dbReference type="ARBA" id="ARBA00022679"/>
    </source>
</evidence>
<accession>A0ABR3RPA9</accession>
<organism evidence="8 9">
    <name type="scientific">Nothophoma quercina</name>
    <dbReference type="NCBI Taxonomy" id="749835"/>
    <lineage>
        <taxon>Eukaryota</taxon>
        <taxon>Fungi</taxon>
        <taxon>Dikarya</taxon>
        <taxon>Ascomycota</taxon>
        <taxon>Pezizomycotina</taxon>
        <taxon>Dothideomycetes</taxon>
        <taxon>Pleosporomycetidae</taxon>
        <taxon>Pleosporales</taxon>
        <taxon>Pleosporineae</taxon>
        <taxon>Didymellaceae</taxon>
        <taxon>Nothophoma</taxon>
    </lineage>
</organism>
<dbReference type="InterPro" id="IPR000796">
    <property type="entry name" value="Asp_trans"/>
</dbReference>
<evidence type="ECO:0000256" key="3">
    <source>
        <dbReference type="ARBA" id="ARBA00011738"/>
    </source>
</evidence>
<dbReference type="Gene3D" id="3.40.640.10">
    <property type="entry name" value="Type I PLP-dependent aspartate aminotransferase-like (Major domain)"/>
    <property type="match status" value="1"/>
</dbReference>
<dbReference type="InterPro" id="IPR004839">
    <property type="entry name" value="Aminotransferase_I/II_large"/>
</dbReference>
<evidence type="ECO:0000256" key="2">
    <source>
        <dbReference type="ARBA" id="ARBA00007441"/>
    </source>
</evidence>
<comment type="similarity">
    <text evidence="2">Belongs to the class-I pyridoxal-phosphate-dependent aminotransferase family.</text>
</comment>
<dbReference type="SUPFAM" id="SSF53383">
    <property type="entry name" value="PLP-dependent transferases"/>
    <property type="match status" value="1"/>
</dbReference>
<keyword evidence="6" id="KW-0663">Pyridoxal phosphate</keyword>
<keyword evidence="5" id="KW-0808">Transferase</keyword>
<keyword evidence="4" id="KW-0032">Aminotransferase</keyword>
<dbReference type="PANTHER" id="PTHR11879:SF55">
    <property type="entry name" value="GLUTAMATE OXALOACETATE TRANSAMINASE 1, ISOFORM B"/>
    <property type="match status" value="1"/>
</dbReference>
<dbReference type="PANTHER" id="PTHR11879">
    <property type="entry name" value="ASPARTATE AMINOTRANSFERASE"/>
    <property type="match status" value="1"/>
</dbReference>
<dbReference type="EMBL" id="JAKIXB020000008">
    <property type="protein sequence ID" value="KAL1606123.1"/>
    <property type="molecule type" value="Genomic_DNA"/>
</dbReference>
<name>A0ABR3RPA9_9PLEO</name>
<evidence type="ECO:0000313" key="8">
    <source>
        <dbReference type="EMBL" id="KAL1606123.1"/>
    </source>
</evidence>
<feature type="domain" description="Aminotransferase class I/classII large" evidence="7">
    <location>
        <begin position="3"/>
        <end position="327"/>
    </location>
</feature>
<dbReference type="Gene3D" id="3.90.1150.10">
    <property type="entry name" value="Aspartate Aminotransferase, domain 1"/>
    <property type="match status" value="1"/>
</dbReference>
<dbReference type="CDD" id="cd00609">
    <property type="entry name" value="AAT_like"/>
    <property type="match status" value="1"/>
</dbReference>
<dbReference type="PRINTS" id="PR00799">
    <property type="entry name" value="TRANSAMINASE"/>
</dbReference>
<protein>
    <recommendedName>
        <fullName evidence="7">Aminotransferase class I/classII large domain-containing protein</fullName>
    </recommendedName>
</protein>
<evidence type="ECO:0000256" key="1">
    <source>
        <dbReference type="ARBA" id="ARBA00001933"/>
    </source>
</evidence>
<dbReference type="InterPro" id="IPR015422">
    <property type="entry name" value="PyrdxlP-dep_Trfase_small"/>
</dbReference>
<dbReference type="InterPro" id="IPR015421">
    <property type="entry name" value="PyrdxlP-dep_Trfase_major"/>
</dbReference>
<comment type="subunit">
    <text evidence="3">Homodimer.</text>
</comment>
<comment type="caution">
    <text evidence="8">The sequence shown here is derived from an EMBL/GenBank/DDBJ whole genome shotgun (WGS) entry which is preliminary data.</text>
</comment>